<evidence type="ECO:0000256" key="1">
    <source>
        <dbReference type="SAM" id="MobiDB-lite"/>
    </source>
</evidence>
<feature type="region of interest" description="Disordered" evidence="1">
    <location>
        <begin position="1"/>
        <end position="54"/>
    </location>
</feature>
<evidence type="ECO:0000313" key="2">
    <source>
        <dbReference type="EMBL" id="MBK1838521.1"/>
    </source>
</evidence>
<accession>A0ABS1F521</accession>
<dbReference type="RefSeq" id="WP_200194078.1">
    <property type="nucleotide sequence ID" value="NZ_JAENHM010000044.1"/>
</dbReference>
<proteinExistence type="predicted"/>
<name>A0ABS1F521_9PROT</name>
<reference evidence="3" key="1">
    <citation type="submission" date="2021-01" db="EMBL/GenBank/DDBJ databases">
        <title>Genome public.</title>
        <authorList>
            <person name="Liu C."/>
            <person name="Sun Q."/>
        </authorList>
    </citation>
    <scope>NUCLEOTIDE SEQUENCE [LARGE SCALE GENOMIC DNA]</scope>
    <source>
        <strain evidence="3">YIM B02556</strain>
    </source>
</reference>
<keyword evidence="3" id="KW-1185">Reference proteome</keyword>
<comment type="caution">
    <text evidence="2">The sequence shown here is derived from an EMBL/GenBank/DDBJ whole genome shotgun (WGS) entry which is preliminary data.</text>
</comment>
<organism evidence="2 3">
    <name type="scientific">Azospirillum endophyticum</name>
    <dbReference type="NCBI Taxonomy" id="2800326"/>
    <lineage>
        <taxon>Bacteria</taxon>
        <taxon>Pseudomonadati</taxon>
        <taxon>Pseudomonadota</taxon>
        <taxon>Alphaproteobacteria</taxon>
        <taxon>Rhodospirillales</taxon>
        <taxon>Azospirillaceae</taxon>
        <taxon>Azospirillum</taxon>
    </lineage>
</organism>
<feature type="compositionally biased region" description="Basic and acidic residues" evidence="1">
    <location>
        <begin position="20"/>
        <end position="46"/>
    </location>
</feature>
<dbReference type="EMBL" id="JAENHM010000044">
    <property type="protein sequence ID" value="MBK1838521.1"/>
    <property type="molecule type" value="Genomic_DNA"/>
</dbReference>
<dbReference type="Proteomes" id="UP000652760">
    <property type="component" value="Unassembled WGS sequence"/>
</dbReference>
<feature type="compositionally biased region" description="Basic and acidic residues" evidence="1">
    <location>
        <begin position="1"/>
        <end position="11"/>
    </location>
</feature>
<evidence type="ECO:0000313" key="3">
    <source>
        <dbReference type="Proteomes" id="UP000652760"/>
    </source>
</evidence>
<protein>
    <submittedName>
        <fullName evidence="2">Uncharacterized protein</fullName>
    </submittedName>
</protein>
<sequence>MSSTKEQDRGPKRPAGRDPAAPHDDGAVPRTTEDNREAADGKRFEKVPNPGHPV</sequence>
<gene>
    <name evidence="2" type="ORF">JHL17_13960</name>
</gene>